<evidence type="ECO:0000259" key="7">
    <source>
        <dbReference type="SMART" id="SM00849"/>
    </source>
</evidence>
<feature type="transmembrane region" description="Helical" evidence="6">
    <location>
        <begin position="20"/>
        <end position="38"/>
    </location>
</feature>
<dbReference type="Proteomes" id="UP000018418">
    <property type="component" value="Unassembled WGS sequence"/>
</dbReference>
<keyword evidence="2" id="KW-1003">Cell membrane</keyword>
<name>V2VTZ9_9GAMM</name>
<dbReference type="InterPro" id="IPR025405">
    <property type="entry name" value="DUF4131"/>
</dbReference>
<evidence type="ECO:0000313" key="9">
    <source>
        <dbReference type="Proteomes" id="UP000018418"/>
    </source>
</evidence>
<evidence type="ECO:0000256" key="4">
    <source>
        <dbReference type="ARBA" id="ARBA00022989"/>
    </source>
</evidence>
<dbReference type="InterPro" id="IPR052159">
    <property type="entry name" value="Competence_DNA_uptake"/>
</dbReference>
<dbReference type="NCBIfam" id="TIGR00361">
    <property type="entry name" value="ComEC_Rec2"/>
    <property type="match status" value="1"/>
</dbReference>
<keyword evidence="3 6" id="KW-0812">Transmembrane</keyword>
<dbReference type="HOGENOM" id="CLU_010363_3_1_6"/>
<dbReference type="InterPro" id="IPR004477">
    <property type="entry name" value="ComEC_N"/>
</dbReference>
<dbReference type="GO" id="GO:0030420">
    <property type="term" value="P:establishment of competence for transformation"/>
    <property type="evidence" value="ECO:0007669"/>
    <property type="project" value="InterPro"/>
</dbReference>
<dbReference type="PATRIC" id="fig|1341683.3.peg.1713"/>
<evidence type="ECO:0000256" key="5">
    <source>
        <dbReference type="ARBA" id="ARBA00023136"/>
    </source>
</evidence>
<feature type="transmembrane region" description="Helical" evidence="6">
    <location>
        <begin position="488"/>
        <end position="510"/>
    </location>
</feature>
<dbReference type="InterPro" id="IPR001279">
    <property type="entry name" value="Metallo-B-lactamas"/>
</dbReference>
<keyword evidence="5 6" id="KW-0472">Membrane</keyword>
<dbReference type="Pfam" id="PF03772">
    <property type="entry name" value="Competence"/>
    <property type="match status" value="1"/>
</dbReference>
<dbReference type="PANTHER" id="PTHR30619">
    <property type="entry name" value="DNA INTERNALIZATION/COMPETENCE PROTEIN COMEC/REC2"/>
    <property type="match status" value="1"/>
</dbReference>
<proteinExistence type="predicted"/>
<feature type="domain" description="Metallo-beta-lactamase" evidence="7">
    <location>
        <begin position="572"/>
        <end position="767"/>
    </location>
</feature>
<feature type="transmembrane region" description="Helical" evidence="6">
    <location>
        <begin position="45"/>
        <end position="63"/>
    </location>
</feature>
<dbReference type="Pfam" id="PF13567">
    <property type="entry name" value="DUF4131"/>
    <property type="match status" value="1"/>
</dbReference>
<reference evidence="8 9" key="1">
    <citation type="submission" date="2013-10" db="EMBL/GenBank/DDBJ databases">
        <title>The Genome Sequence of Acinetobacter brisouii CIP 110357.</title>
        <authorList>
            <consortium name="The Broad Institute Genomics Platform"/>
            <consortium name="The Broad Institute Genome Sequencing Center for Infectious Disease"/>
            <person name="Cerqueira G."/>
            <person name="Feldgarden M."/>
            <person name="Courvalin P."/>
            <person name="Grillot-Courvalin C."/>
            <person name="Clermont D."/>
            <person name="Rocha E."/>
            <person name="Yoon E.-J."/>
            <person name="Nemec A."/>
            <person name="Young S.K."/>
            <person name="Zeng Q."/>
            <person name="Gargeya S."/>
            <person name="Fitzgerald M."/>
            <person name="Abouelleil A."/>
            <person name="Alvarado L."/>
            <person name="Berlin A.M."/>
            <person name="Chapman S.B."/>
            <person name="Gainer-Dewar J."/>
            <person name="Goldberg J."/>
            <person name="Gnerre S."/>
            <person name="Griggs A."/>
            <person name="Gujja S."/>
            <person name="Hansen M."/>
            <person name="Howarth C."/>
            <person name="Imamovic A."/>
            <person name="Ireland A."/>
            <person name="Larimer J."/>
            <person name="McCowan C."/>
            <person name="Murphy C."/>
            <person name="Pearson M."/>
            <person name="Poon T.W."/>
            <person name="Priest M."/>
            <person name="Roberts A."/>
            <person name="Saif S."/>
            <person name="Shea T."/>
            <person name="Sykes S."/>
            <person name="Wortman J."/>
            <person name="Nusbaum C."/>
            <person name="Birren B."/>
        </authorList>
    </citation>
    <scope>NUCLEOTIDE SEQUENCE [LARGE SCALE GENOMIC DNA]</scope>
    <source>
        <strain evidence="8 9">CIP 110357</strain>
    </source>
</reference>
<feature type="transmembrane region" description="Helical" evidence="6">
    <location>
        <begin position="383"/>
        <end position="401"/>
    </location>
</feature>
<dbReference type="SUPFAM" id="SSF56281">
    <property type="entry name" value="Metallo-hydrolase/oxidoreductase"/>
    <property type="match status" value="1"/>
</dbReference>
<feature type="transmembrane region" description="Helical" evidence="6">
    <location>
        <begin position="280"/>
        <end position="303"/>
    </location>
</feature>
<dbReference type="GO" id="GO:0005886">
    <property type="term" value="C:plasma membrane"/>
    <property type="evidence" value="ECO:0007669"/>
    <property type="project" value="UniProtKB-SubCell"/>
</dbReference>
<evidence type="ECO:0000256" key="3">
    <source>
        <dbReference type="ARBA" id="ARBA00022692"/>
    </source>
</evidence>
<dbReference type="PANTHER" id="PTHR30619:SF1">
    <property type="entry name" value="RECOMBINATION PROTEIN 2"/>
    <property type="match status" value="1"/>
</dbReference>
<feature type="transmembrane region" description="Helical" evidence="6">
    <location>
        <begin position="457"/>
        <end position="481"/>
    </location>
</feature>
<dbReference type="SMART" id="SM00849">
    <property type="entry name" value="Lactamase_B"/>
    <property type="match status" value="1"/>
</dbReference>
<feature type="transmembrane region" description="Helical" evidence="6">
    <location>
        <begin position="421"/>
        <end position="445"/>
    </location>
</feature>
<feature type="transmembrane region" description="Helical" evidence="6">
    <location>
        <begin position="318"/>
        <end position="339"/>
    </location>
</feature>
<dbReference type="NCBIfam" id="TIGR00360">
    <property type="entry name" value="ComEC_N-term"/>
    <property type="match status" value="1"/>
</dbReference>
<feature type="transmembrane region" description="Helical" evidence="6">
    <location>
        <begin position="75"/>
        <end position="93"/>
    </location>
</feature>
<organism evidence="8 9">
    <name type="scientific">Acinetobacter brisouii CIP 110357</name>
    <dbReference type="NCBI Taxonomy" id="1341683"/>
    <lineage>
        <taxon>Bacteria</taxon>
        <taxon>Pseudomonadati</taxon>
        <taxon>Pseudomonadota</taxon>
        <taxon>Gammaproteobacteria</taxon>
        <taxon>Moraxellales</taxon>
        <taxon>Moraxellaceae</taxon>
        <taxon>Acinetobacter</taxon>
    </lineage>
</organism>
<evidence type="ECO:0000256" key="6">
    <source>
        <dbReference type="SAM" id="Phobius"/>
    </source>
</evidence>
<comment type="subcellular location">
    <subcellularLocation>
        <location evidence="1">Cell membrane</location>
        <topology evidence="1">Multi-pass membrane protein</topology>
    </subcellularLocation>
</comment>
<dbReference type="EMBL" id="AYEU01000006">
    <property type="protein sequence ID" value="ESK51219.1"/>
    <property type="molecule type" value="Genomic_DNA"/>
</dbReference>
<evidence type="ECO:0000313" key="8">
    <source>
        <dbReference type="EMBL" id="ESK51219.1"/>
    </source>
</evidence>
<dbReference type="Gene3D" id="3.60.15.10">
    <property type="entry name" value="Ribonuclease Z/Hydroxyacylglutathione hydrolase-like"/>
    <property type="match status" value="1"/>
</dbReference>
<evidence type="ECO:0000256" key="2">
    <source>
        <dbReference type="ARBA" id="ARBA00022475"/>
    </source>
</evidence>
<accession>V2VTZ9</accession>
<dbReference type="CDD" id="cd07731">
    <property type="entry name" value="ComA-like_MBL-fold"/>
    <property type="match status" value="1"/>
</dbReference>
<feature type="transmembrane region" description="Helical" evidence="6">
    <location>
        <begin position="516"/>
        <end position="536"/>
    </location>
</feature>
<evidence type="ECO:0000256" key="1">
    <source>
        <dbReference type="ARBA" id="ARBA00004651"/>
    </source>
</evidence>
<comment type="caution">
    <text evidence="8">The sequence shown here is derived from an EMBL/GenBank/DDBJ whole genome shotgun (WGS) entry which is preliminary data.</text>
</comment>
<dbReference type="AlphaFoldDB" id="V2VTZ9"/>
<dbReference type="InterPro" id="IPR035681">
    <property type="entry name" value="ComA-like_MBL"/>
</dbReference>
<keyword evidence="9" id="KW-1185">Reference proteome</keyword>
<sequence>MWALMHFIDNKNSLLETMKWNLIFLAWVIGICTLGLPQAHYVSRWSVLCSFILLGIALLIGYAKQYFLQLKNSQILIHILIALAAFFVAISFADHQLQQRLSLRQTQVHQAEVVVYVDRMSVLNKDNKQQILQVWDASHQQMVHWFARIPAKQPELQLGQYYRVTGQVRPAHGYAIKGGFDQEKWFLQQNLMASFQVKQFELLNKSQALTQSSTSFVQRHRGFLQASRLWIEQKRLNCRNWLMQSPLRHRGLLLALLTGDESLLDDITQQQFQNLGIQHLLAISGPHVLVFAMLLCLVLHHLIARFCPELYLRMPKQLLLSLPFLIGIWVYCGFVGFEIPALRTLLMSSLIVLAMWCQRRLSVFTTLLASAALMLLFDPFSMLSVGFWLSYGACFILLRVYQTVQQQPQQVLLGHFQQCRYYLRLLFESQGKIFIALLPLVMLFFQQLSWLAPLANIIAIPLIGVVIVPLNILATCVWLLSPSLALPLYHVADAAISILLVSLGTLQSAIPVEVQQLHFTSLQIAVLTLVIVMLFLPKGTVPKVWLVLGCLPVVLPVHETQPFEFNVLDVGQGQAVHIRDQNKQILIDTGGTRDEQKFSLADRVLLPYFSSRGISSLDQVILSHLDQDHSGAFPRLNEKMPVKQLFGSQRPQGNLPSFDYCHAGQRWVSKNIEMQVLSPQEDDLANAEYQQNELSCVIYLSYKHQQAKTHFLIMGDAGTQTEQFLLQKYPDLAVDVLVLGHHGSRFSSSPEFLQRLKPKIAIASAGLHNRYGHPSREVQQRLQQAQIPLLNTAEQGSLYFTVTDEGSLNYAAARNARLWLHP</sequence>
<dbReference type="STRING" id="396323.VH98_02345"/>
<dbReference type="Pfam" id="PF00753">
    <property type="entry name" value="Lactamase_B"/>
    <property type="match status" value="1"/>
</dbReference>
<protein>
    <recommendedName>
        <fullName evidence="7">Metallo-beta-lactamase domain-containing protein</fullName>
    </recommendedName>
</protein>
<keyword evidence="4 6" id="KW-1133">Transmembrane helix</keyword>
<dbReference type="InterPro" id="IPR036866">
    <property type="entry name" value="RibonucZ/Hydroxyglut_hydro"/>
</dbReference>
<gene>
    <name evidence="8" type="ORF">P255_01725</name>
</gene>
<dbReference type="InterPro" id="IPR004797">
    <property type="entry name" value="Competence_ComEC/Rec2"/>
</dbReference>
<dbReference type="OrthoDB" id="9761531at2"/>